<dbReference type="EMBL" id="REFR01000010">
    <property type="protein sequence ID" value="RMB08921.1"/>
    <property type="molecule type" value="Genomic_DNA"/>
</dbReference>
<dbReference type="NCBIfam" id="TIGR03016">
    <property type="entry name" value="pepcterm_hypo_1"/>
    <property type="match status" value="1"/>
</dbReference>
<dbReference type="InterPro" id="IPR018759">
    <property type="entry name" value="BBP2_2"/>
</dbReference>
<comment type="caution">
    <text evidence="1">The sequence shown here is derived from an EMBL/GenBank/DDBJ whole genome shotgun (WGS) entry which is preliminary data.</text>
</comment>
<dbReference type="AlphaFoldDB" id="A0A3M0CH33"/>
<dbReference type="InParanoid" id="A0A3M0CH33"/>
<name>A0A3M0CH33_9PROT</name>
<dbReference type="RefSeq" id="WP_121938238.1">
    <property type="nucleotide sequence ID" value="NZ_REFR01000010.1"/>
</dbReference>
<protein>
    <submittedName>
        <fullName evidence="1">Uncharacterized protein (PEP-CTERM system associated)</fullName>
    </submittedName>
</protein>
<proteinExistence type="predicted"/>
<evidence type="ECO:0000313" key="2">
    <source>
        <dbReference type="Proteomes" id="UP000271227"/>
    </source>
</evidence>
<organism evidence="1 2">
    <name type="scientific">Eilatimonas milleporae</name>
    <dbReference type="NCBI Taxonomy" id="911205"/>
    <lineage>
        <taxon>Bacteria</taxon>
        <taxon>Pseudomonadati</taxon>
        <taxon>Pseudomonadota</taxon>
        <taxon>Alphaproteobacteria</taxon>
        <taxon>Kordiimonadales</taxon>
        <taxon>Kordiimonadaceae</taxon>
        <taxon>Eilatimonas</taxon>
    </lineage>
</organism>
<dbReference type="InterPro" id="IPR017467">
    <property type="entry name" value="CHP03016_PEP-CTERM"/>
</dbReference>
<reference evidence="1 2" key="1">
    <citation type="submission" date="2018-10" db="EMBL/GenBank/DDBJ databases">
        <title>Genomic Encyclopedia of Archaeal and Bacterial Type Strains, Phase II (KMG-II): from individual species to whole genera.</title>
        <authorList>
            <person name="Goeker M."/>
        </authorList>
    </citation>
    <scope>NUCLEOTIDE SEQUENCE [LARGE SCALE GENOMIC DNA]</scope>
    <source>
        <strain evidence="1 2">DSM 25217</strain>
    </source>
</reference>
<sequence length="502" mass="56833">MKKKLRDKGGANARQLRAGRWAAFPCLLSCLLSGGGNEAQAGTFDLQPRVETRFTVTDNVLLTETDTITDTALILSPGLNYQARGAHLDAAVDYWVDYLVFLNDGTTESRPNGVAVIDYIGLDDRLRLSGRGSLQQSFIDRQQSLSGNIGNRSDNRQLIQTYTASAEFTSRIRNVADYTLRYRFGVSLSGADDLDDDSFTTRFSDTTSHEGDITVDTGERFGWLRFRADGRVRRVERSLDVPSFRNDRWSGEVWFRLARSFWLIGSAGYTDNNLQNSDLAEEGFFWESGFRWVPSRRTAFEARHGRVGNRPLWDVSLNHQLTRRVDIRATYVDRISANTIVGNLGLEGFSRDDNLGIVDPSGQPITQVDQPFTLSDIDFRRQAGNVTLNWRDKRNQVFLNSSYERRTFDDDSGVSVSWSGGTGYSHRITRNSDFRAEASYRSNDFEGGDRRDQTILASLSYRKTFSQNVFGDITYNYSQRFSNAEGGDLRENAVTLFLRARF</sequence>
<dbReference type="Proteomes" id="UP000271227">
    <property type="component" value="Unassembled WGS sequence"/>
</dbReference>
<dbReference type="OrthoDB" id="8479313at2"/>
<accession>A0A3M0CH33</accession>
<gene>
    <name evidence="1" type="ORF">BXY39_1568</name>
</gene>
<evidence type="ECO:0000313" key="1">
    <source>
        <dbReference type="EMBL" id="RMB08921.1"/>
    </source>
</evidence>
<keyword evidence="2" id="KW-1185">Reference proteome</keyword>
<dbReference type="Pfam" id="PF10082">
    <property type="entry name" value="BBP2_2"/>
    <property type="match status" value="1"/>
</dbReference>